<gene>
    <name evidence="2" type="ORF">LWI28_015889</name>
</gene>
<proteinExistence type="predicted"/>
<protein>
    <recommendedName>
        <fullName evidence="1">Reverse transcriptase zinc-binding domain-containing protein</fullName>
    </recommendedName>
</protein>
<dbReference type="AlphaFoldDB" id="A0AAD5JE93"/>
<dbReference type="InterPro" id="IPR026960">
    <property type="entry name" value="RVT-Znf"/>
</dbReference>
<evidence type="ECO:0000259" key="1">
    <source>
        <dbReference type="Pfam" id="PF13966"/>
    </source>
</evidence>
<feature type="domain" description="Reverse transcriptase zinc-binding" evidence="1">
    <location>
        <begin position="32"/>
        <end position="102"/>
    </location>
</feature>
<comment type="caution">
    <text evidence="2">The sequence shown here is derived from an EMBL/GenBank/DDBJ whole genome shotgun (WGS) entry which is preliminary data.</text>
</comment>
<dbReference type="EMBL" id="JAJSOW010000003">
    <property type="protein sequence ID" value="KAI9195542.1"/>
    <property type="molecule type" value="Genomic_DNA"/>
</dbReference>
<sequence>MADTIAWEENVDGLFFVSSFRKGIESLWFDESTVLKDIWKGICPAKIEIFLWQALKDQVFIKDVMFRSGMDHIEDLSCFLCRVEAKTVDHLFLNCSWTRRVWEVYLSWWGLSWCFSESFMDWFRA</sequence>
<organism evidence="2 3">
    <name type="scientific">Acer negundo</name>
    <name type="common">Box elder</name>
    <dbReference type="NCBI Taxonomy" id="4023"/>
    <lineage>
        <taxon>Eukaryota</taxon>
        <taxon>Viridiplantae</taxon>
        <taxon>Streptophyta</taxon>
        <taxon>Embryophyta</taxon>
        <taxon>Tracheophyta</taxon>
        <taxon>Spermatophyta</taxon>
        <taxon>Magnoliopsida</taxon>
        <taxon>eudicotyledons</taxon>
        <taxon>Gunneridae</taxon>
        <taxon>Pentapetalae</taxon>
        <taxon>rosids</taxon>
        <taxon>malvids</taxon>
        <taxon>Sapindales</taxon>
        <taxon>Sapindaceae</taxon>
        <taxon>Hippocastanoideae</taxon>
        <taxon>Acereae</taxon>
        <taxon>Acer</taxon>
    </lineage>
</organism>
<reference evidence="2" key="2">
    <citation type="submission" date="2023-02" db="EMBL/GenBank/DDBJ databases">
        <authorList>
            <person name="Swenson N.G."/>
            <person name="Wegrzyn J.L."/>
            <person name="Mcevoy S.L."/>
        </authorList>
    </citation>
    <scope>NUCLEOTIDE SEQUENCE</scope>
    <source>
        <strain evidence="2">91603</strain>
        <tissue evidence="2">Leaf</tissue>
    </source>
</reference>
<evidence type="ECO:0000313" key="3">
    <source>
        <dbReference type="Proteomes" id="UP001064489"/>
    </source>
</evidence>
<dbReference type="Proteomes" id="UP001064489">
    <property type="component" value="Chromosome 1"/>
</dbReference>
<dbReference type="Pfam" id="PF13966">
    <property type="entry name" value="zf-RVT"/>
    <property type="match status" value="1"/>
</dbReference>
<name>A0AAD5JE93_ACENE</name>
<keyword evidence="3" id="KW-1185">Reference proteome</keyword>
<accession>A0AAD5JE93</accession>
<evidence type="ECO:0000313" key="2">
    <source>
        <dbReference type="EMBL" id="KAI9195542.1"/>
    </source>
</evidence>
<reference evidence="2" key="1">
    <citation type="journal article" date="2022" name="Plant J.">
        <title>Strategies of tolerance reflected in two North American maple genomes.</title>
        <authorList>
            <person name="McEvoy S.L."/>
            <person name="Sezen U.U."/>
            <person name="Trouern-Trend A."/>
            <person name="McMahon S.M."/>
            <person name="Schaberg P.G."/>
            <person name="Yang J."/>
            <person name="Wegrzyn J.L."/>
            <person name="Swenson N.G."/>
        </authorList>
    </citation>
    <scope>NUCLEOTIDE SEQUENCE</scope>
    <source>
        <strain evidence="2">91603</strain>
    </source>
</reference>